<dbReference type="Proteomes" id="UP001165079">
    <property type="component" value="Unassembled WGS sequence"/>
</dbReference>
<dbReference type="AlphaFoldDB" id="A0A9W6SSP6"/>
<keyword evidence="4" id="KW-1185">Reference proteome</keyword>
<keyword evidence="1" id="KW-0472">Membrane</keyword>
<dbReference type="Pfam" id="PF10756">
    <property type="entry name" value="bPH_6"/>
    <property type="match status" value="1"/>
</dbReference>
<comment type="caution">
    <text evidence="3">The sequence shown here is derived from an EMBL/GenBank/DDBJ whole genome shotgun (WGS) entry which is preliminary data.</text>
</comment>
<keyword evidence="1" id="KW-0812">Transmembrane</keyword>
<proteinExistence type="predicted"/>
<name>A0A9W6SSP6_9ACTN</name>
<feature type="transmembrane region" description="Helical" evidence="1">
    <location>
        <begin position="35"/>
        <end position="51"/>
    </location>
</feature>
<dbReference type="RefSeq" id="WP_285666696.1">
    <property type="nucleotide sequence ID" value="NZ_BSTX01000005.1"/>
</dbReference>
<gene>
    <name evidence="3" type="ORF">Afil01_60620</name>
</gene>
<feature type="domain" description="Low molecular weight protein antigen 6 PH" evidence="2">
    <location>
        <begin position="60"/>
        <end position="133"/>
    </location>
</feature>
<reference evidence="3" key="1">
    <citation type="submission" date="2023-03" db="EMBL/GenBank/DDBJ databases">
        <title>Actinorhabdospora filicis NBRC 111898.</title>
        <authorList>
            <person name="Ichikawa N."/>
            <person name="Sato H."/>
            <person name="Tonouchi N."/>
        </authorList>
    </citation>
    <scope>NUCLEOTIDE SEQUENCE</scope>
    <source>
        <strain evidence="3">NBRC 111898</strain>
    </source>
</reference>
<evidence type="ECO:0000313" key="4">
    <source>
        <dbReference type="Proteomes" id="UP001165079"/>
    </source>
</evidence>
<feature type="transmembrane region" description="Helical" evidence="1">
    <location>
        <begin position="12"/>
        <end position="29"/>
    </location>
</feature>
<keyword evidence="1" id="KW-1133">Transmembrane helix</keyword>
<sequence length="136" mass="14948">MSRTWRVPRPVIAAKLAGTAAFALVALWFSHDPSRLVVAALAALLLGAYAVRDLASPVTLATTADGVIVRRGFFGQRKLLWSQIERIRIDSRRRLAGRSNLLEIDTGTTIYLFSRYEIGADPSDVADELRSARTGH</sequence>
<dbReference type="InterPro" id="IPR019692">
    <property type="entry name" value="CFP-6_PH"/>
</dbReference>
<organism evidence="3 4">
    <name type="scientific">Actinorhabdospora filicis</name>
    <dbReference type="NCBI Taxonomy" id="1785913"/>
    <lineage>
        <taxon>Bacteria</taxon>
        <taxon>Bacillati</taxon>
        <taxon>Actinomycetota</taxon>
        <taxon>Actinomycetes</taxon>
        <taxon>Micromonosporales</taxon>
        <taxon>Micromonosporaceae</taxon>
        <taxon>Actinorhabdospora</taxon>
    </lineage>
</organism>
<accession>A0A9W6SSP6</accession>
<protein>
    <recommendedName>
        <fullName evidence="2">Low molecular weight protein antigen 6 PH domain-containing protein</fullName>
    </recommendedName>
</protein>
<dbReference type="EMBL" id="BSTX01000005">
    <property type="protein sequence ID" value="GLZ81255.1"/>
    <property type="molecule type" value="Genomic_DNA"/>
</dbReference>
<evidence type="ECO:0000256" key="1">
    <source>
        <dbReference type="SAM" id="Phobius"/>
    </source>
</evidence>
<evidence type="ECO:0000259" key="2">
    <source>
        <dbReference type="Pfam" id="PF10756"/>
    </source>
</evidence>
<evidence type="ECO:0000313" key="3">
    <source>
        <dbReference type="EMBL" id="GLZ81255.1"/>
    </source>
</evidence>